<gene>
    <name evidence="2" type="ORF">ACFQ3F_15760</name>
</gene>
<dbReference type="SUPFAM" id="SSF159238">
    <property type="entry name" value="SO1590-like"/>
    <property type="match status" value="1"/>
</dbReference>
<keyword evidence="3" id="KW-1185">Reference proteome</keyword>
<dbReference type="Gene3D" id="2.40.350.10">
    <property type="entry name" value="SO1590-like"/>
    <property type="match status" value="1"/>
</dbReference>
<accession>A0ABW3W4G5</accession>
<sequence>MRADATFTVSDWTPAEPPAGVGERTLVETAAPIGLAHMVKTFDGDLSGHATTWFLGALNHAVGSGTYVAMEAFDGTLGGRRGTFALAHGASTHSEDRFDEYFTIVPGSGTGELEGIRGGGSLSIDADGTHRVVVEYELG</sequence>
<comment type="caution">
    <text evidence="2">The sequence shown here is derived from an EMBL/GenBank/DDBJ whole genome shotgun (WGS) entry which is preliminary data.</text>
</comment>
<name>A0ABW3W4G5_9ACTN</name>
<reference evidence="3" key="1">
    <citation type="journal article" date="2019" name="Int. J. Syst. Evol. Microbiol.">
        <title>The Global Catalogue of Microorganisms (GCM) 10K type strain sequencing project: providing services to taxonomists for standard genome sequencing and annotation.</title>
        <authorList>
            <consortium name="The Broad Institute Genomics Platform"/>
            <consortium name="The Broad Institute Genome Sequencing Center for Infectious Disease"/>
            <person name="Wu L."/>
            <person name="Ma J."/>
        </authorList>
    </citation>
    <scope>NUCLEOTIDE SEQUENCE [LARGE SCALE GENOMIC DNA]</scope>
    <source>
        <strain evidence="3">CCUG 52478</strain>
    </source>
</reference>
<evidence type="ECO:0000256" key="1">
    <source>
        <dbReference type="SAM" id="MobiDB-lite"/>
    </source>
</evidence>
<proteinExistence type="predicted"/>
<dbReference type="InterPro" id="IPR021607">
    <property type="entry name" value="DUF3224"/>
</dbReference>
<dbReference type="RefSeq" id="WP_367921740.1">
    <property type="nucleotide sequence ID" value="NZ_BAABAC010000049.1"/>
</dbReference>
<dbReference type="InterPro" id="IPR023159">
    <property type="entry name" value="SO1590-like_sf"/>
</dbReference>
<feature type="region of interest" description="Disordered" evidence="1">
    <location>
        <begin position="1"/>
        <end position="20"/>
    </location>
</feature>
<evidence type="ECO:0000313" key="3">
    <source>
        <dbReference type="Proteomes" id="UP001597229"/>
    </source>
</evidence>
<dbReference type="Proteomes" id="UP001597229">
    <property type="component" value="Unassembled WGS sequence"/>
</dbReference>
<dbReference type="Pfam" id="PF11528">
    <property type="entry name" value="DUF3224"/>
    <property type="match status" value="1"/>
</dbReference>
<organism evidence="2 3">
    <name type="scientific">Nocardioides ginsengisoli</name>
    <dbReference type="NCBI Taxonomy" id="363868"/>
    <lineage>
        <taxon>Bacteria</taxon>
        <taxon>Bacillati</taxon>
        <taxon>Actinomycetota</taxon>
        <taxon>Actinomycetes</taxon>
        <taxon>Propionibacteriales</taxon>
        <taxon>Nocardioidaceae</taxon>
        <taxon>Nocardioides</taxon>
    </lineage>
</organism>
<protein>
    <submittedName>
        <fullName evidence="2">DUF3224 domain-containing protein</fullName>
    </submittedName>
</protein>
<dbReference type="EMBL" id="JBHTLX010000020">
    <property type="protein sequence ID" value="MFD1249254.1"/>
    <property type="molecule type" value="Genomic_DNA"/>
</dbReference>
<evidence type="ECO:0000313" key="2">
    <source>
        <dbReference type="EMBL" id="MFD1249254.1"/>
    </source>
</evidence>